<feature type="region of interest" description="Disordered" evidence="5">
    <location>
        <begin position="1"/>
        <end position="22"/>
    </location>
</feature>
<dbReference type="GO" id="GO:0004674">
    <property type="term" value="F:protein serine/threonine kinase activity"/>
    <property type="evidence" value="ECO:0007669"/>
    <property type="project" value="UniProtKB-KW"/>
</dbReference>
<dbReference type="VEuPathDB" id="FungiDB:FUN_024086"/>
<dbReference type="OrthoDB" id="68483at2759"/>
<dbReference type="PROSITE" id="PS00108">
    <property type="entry name" value="PROTEIN_KINASE_ST"/>
    <property type="match status" value="1"/>
</dbReference>
<keyword evidence="8" id="KW-1185">Reference proteome</keyword>
<evidence type="ECO:0000256" key="4">
    <source>
        <dbReference type="RuleBase" id="RU000304"/>
    </source>
</evidence>
<evidence type="ECO:0000313" key="7">
    <source>
        <dbReference type="EMBL" id="PKY37758.1"/>
    </source>
</evidence>
<dbReference type="VEuPathDB" id="FungiDB:RhiirFUN_004666"/>
<dbReference type="GO" id="GO:0005737">
    <property type="term" value="C:cytoplasm"/>
    <property type="evidence" value="ECO:0007669"/>
    <property type="project" value="TreeGrafter"/>
</dbReference>
<dbReference type="CDD" id="cd14008">
    <property type="entry name" value="STKc_LKB1_CaMKK"/>
    <property type="match status" value="1"/>
</dbReference>
<dbReference type="GO" id="GO:0005524">
    <property type="term" value="F:ATP binding"/>
    <property type="evidence" value="ECO:0007669"/>
    <property type="project" value="UniProtKB-UniRule"/>
</dbReference>
<dbReference type="InterPro" id="IPR017441">
    <property type="entry name" value="Protein_kinase_ATP_BS"/>
</dbReference>
<keyword evidence="2 3" id="KW-0067">ATP-binding</keyword>
<dbReference type="Pfam" id="PF00069">
    <property type="entry name" value="Pkinase"/>
    <property type="match status" value="1"/>
</dbReference>
<evidence type="ECO:0000259" key="6">
    <source>
        <dbReference type="PROSITE" id="PS50011"/>
    </source>
</evidence>
<feature type="binding site" evidence="3">
    <location>
        <position position="75"/>
    </location>
    <ligand>
        <name>ATP</name>
        <dbReference type="ChEBI" id="CHEBI:30616"/>
    </ligand>
</feature>
<dbReference type="AlphaFoldDB" id="A0A2I1FTQ1"/>
<dbReference type="SMART" id="SM00220">
    <property type="entry name" value="S_TKc"/>
    <property type="match status" value="1"/>
</dbReference>
<evidence type="ECO:0000256" key="2">
    <source>
        <dbReference type="ARBA" id="ARBA00022840"/>
    </source>
</evidence>
<protein>
    <submittedName>
        <fullName evidence="7">Pkinase-domain-containing protein</fullName>
    </submittedName>
</protein>
<name>A0A2I1FTQ1_9GLOM</name>
<accession>A0A2I1FTQ1</accession>
<keyword evidence="1 3" id="KW-0547">Nucleotide-binding</keyword>
<keyword evidence="7" id="KW-0808">Transferase</keyword>
<dbReference type="PROSITE" id="PS50011">
    <property type="entry name" value="PROTEIN_KINASE_DOM"/>
    <property type="match status" value="1"/>
</dbReference>
<dbReference type="InterPro" id="IPR000719">
    <property type="entry name" value="Prot_kinase_dom"/>
</dbReference>
<dbReference type="FunFam" id="1.10.510.10:FF:000571">
    <property type="entry name" value="Maternal embryonic leucine zipper kinase"/>
    <property type="match status" value="1"/>
</dbReference>
<feature type="compositionally biased region" description="Basic and acidic residues" evidence="5">
    <location>
        <begin position="412"/>
        <end position="447"/>
    </location>
</feature>
<reference evidence="7 8" key="1">
    <citation type="submission" date="2015-10" db="EMBL/GenBank/DDBJ databases">
        <title>Genome analyses suggest a sexual origin of heterokaryosis in a supposedly ancient asexual fungus.</title>
        <authorList>
            <person name="Ropars J."/>
            <person name="Sedzielewska K."/>
            <person name="Noel J."/>
            <person name="Charron P."/>
            <person name="Farinelli L."/>
            <person name="Marton T."/>
            <person name="Kruger M."/>
            <person name="Pelin A."/>
            <person name="Brachmann A."/>
            <person name="Corradi N."/>
        </authorList>
    </citation>
    <scope>NUCLEOTIDE SEQUENCE [LARGE SCALE GENOMIC DNA]</scope>
    <source>
        <strain evidence="7 8">A4</strain>
    </source>
</reference>
<dbReference type="SUPFAM" id="SSF56112">
    <property type="entry name" value="Protein kinase-like (PK-like)"/>
    <property type="match status" value="1"/>
</dbReference>
<evidence type="ECO:0000256" key="3">
    <source>
        <dbReference type="PROSITE-ProRule" id="PRU10141"/>
    </source>
</evidence>
<feature type="compositionally biased region" description="Basic residues" evidence="5">
    <location>
        <begin position="7"/>
        <end position="18"/>
    </location>
</feature>
<feature type="domain" description="Protein kinase" evidence="6">
    <location>
        <begin position="46"/>
        <end position="337"/>
    </location>
</feature>
<organism evidence="7 8">
    <name type="scientific">Rhizophagus irregularis</name>
    <dbReference type="NCBI Taxonomy" id="588596"/>
    <lineage>
        <taxon>Eukaryota</taxon>
        <taxon>Fungi</taxon>
        <taxon>Fungi incertae sedis</taxon>
        <taxon>Mucoromycota</taxon>
        <taxon>Glomeromycotina</taxon>
        <taxon>Glomeromycetes</taxon>
        <taxon>Glomerales</taxon>
        <taxon>Glomeraceae</taxon>
        <taxon>Rhizophagus</taxon>
    </lineage>
</organism>
<dbReference type="Gene3D" id="1.10.510.10">
    <property type="entry name" value="Transferase(Phosphotransferase) domain 1"/>
    <property type="match status" value="1"/>
</dbReference>
<dbReference type="PANTHER" id="PTHR24346">
    <property type="entry name" value="MAP/MICROTUBULE AFFINITY-REGULATING KINASE"/>
    <property type="match status" value="1"/>
</dbReference>
<dbReference type="EMBL" id="LLXI01000009">
    <property type="protein sequence ID" value="PKY37758.1"/>
    <property type="molecule type" value="Genomic_DNA"/>
</dbReference>
<proteinExistence type="inferred from homology"/>
<dbReference type="VEuPathDB" id="FungiDB:RhiirA1_406820"/>
<comment type="caution">
    <text evidence="7">The sequence shown here is derived from an EMBL/GenBank/DDBJ whole genome shotgun (WGS) entry which is preliminary data.</text>
</comment>
<keyword evidence="4" id="KW-0723">Serine/threonine-protein kinase</keyword>
<evidence type="ECO:0000313" key="8">
    <source>
        <dbReference type="Proteomes" id="UP000234323"/>
    </source>
</evidence>
<feature type="region of interest" description="Disordered" evidence="5">
    <location>
        <begin position="412"/>
        <end position="453"/>
    </location>
</feature>
<keyword evidence="7" id="KW-0418">Kinase</keyword>
<dbReference type="Proteomes" id="UP000234323">
    <property type="component" value="Unassembled WGS sequence"/>
</dbReference>
<dbReference type="Gene3D" id="3.30.200.20">
    <property type="entry name" value="Phosphorylase Kinase, domain 1"/>
    <property type="match status" value="1"/>
</dbReference>
<dbReference type="InterPro" id="IPR011009">
    <property type="entry name" value="Kinase-like_dom_sf"/>
</dbReference>
<evidence type="ECO:0000256" key="1">
    <source>
        <dbReference type="ARBA" id="ARBA00022741"/>
    </source>
</evidence>
<sequence>MSATFAHPKRTSISHRREKSVPHEVKETLDAVVTETQDGDRCLNNYVLKEVIGHGAFGTVILAYDKNTKTKYAIKEFSKSRLRKRDKANYFRRPRGGLRGARGRGGVSRSNTTDHITDPLHLIRGEVAVLKKLNHVNVVKLFEVLDDPSNDSLYMVFEMCENGVLMDISVNKKITPFPEDKMRLYFREMILGFEYLHNNGIVHRDIKPDNLLLSKDEVLKIVDFGVSEMFVKGNDKMKKSAGSPAFMAPELCVAHHGEISGQAADVWSMGVTLYCLAFGCLPFEKDNLLELYESIKNDEFNIPEGTDPDLKDLFHKVLEKDPAKRITMQELRVHPWVTEKGTDQLISTEVNCTDMVTDITDDELRSAIKTISMGTAITVIVAGNKWRRISKSHQHMSSADLEKFKAMGIADEINKKNNKNNKESNEENSEKNNEENNDEKKNIDRNEVTVATE</sequence>
<dbReference type="InterPro" id="IPR008271">
    <property type="entry name" value="Ser/Thr_kinase_AS"/>
</dbReference>
<dbReference type="PANTHER" id="PTHR24346:SF77">
    <property type="entry name" value="SERINE THREONINE PROTEIN KINASE"/>
    <property type="match status" value="1"/>
</dbReference>
<gene>
    <name evidence="7" type="ORF">RhiirA4_390945</name>
</gene>
<dbReference type="PROSITE" id="PS00107">
    <property type="entry name" value="PROTEIN_KINASE_ATP"/>
    <property type="match status" value="1"/>
</dbReference>
<comment type="similarity">
    <text evidence="4">Belongs to the protein kinase superfamily.</text>
</comment>
<evidence type="ECO:0000256" key="5">
    <source>
        <dbReference type="SAM" id="MobiDB-lite"/>
    </source>
</evidence>
<dbReference type="GO" id="GO:0035556">
    <property type="term" value="P:intracellular signal transduction"/>
    <property type="evidence" value="ECO:0007669"/>
    <property type="project" value="TreeGrafter"/>
</dbReference>